<dbReference type="EMBL" id="CP001848">
    <property type="protein sequence ID" value="ADB17423.1"/>
    <property type="molecule type" value="Genomic_DNA"/>
</dbReference>
<dbReference type="PANTHER" id="PTHR30386:SF18">
    <property type="entry name" value="INNER MEMBRANE PROTEIN YIAV-RELATED"/>
    <property type="match status" value="1"/>
</dbReference>
<gene>
    <name evidence="3" type="ordered locus">Psta_2757</name>
</gene>
<dbReference type="KEGG" id="psl:Psta_2757"/>
<dbReference type="AlphaFoldDB" id="D2R7J7"/>
<dbReference type="HOGENOM" id="CLU_038456_0_0_0"/>
<protein>
    <submittedName>
        <fullName evidence="3">Secretion protein HlyD</fullName>
    </submittedName>
</protein>
<evidence type="ECO:0000313" key="4">
    <source>
        <dbReference type="Proteomes" id="UP000001887"/>
    </source>
</evidence>
<reference evidence="3 4" key="1">
    <citation type="journal article" date="2009" name="Stand. Genomic Sci.">
        <title>Complete genome sequence of Pirellula staleyi type strain (ATCC 27377).</title>
        <authorList>
            <person name="Clum A."/>
            <person name="Tindall B.J."/>
            <person name="Sikorski J."/>
            <person name="Ivanova N."/>
            <person name="Mavrommatis K."/>
            <person name="Lucas S."/>
            <person name="Glavina del Rio T."/>
            <person name="Nolan M."/>
            <person name="Chen F."/>
            <person name="Tice H."/>
            <person name="Pitluck S."/>
            <person name="Cheng J.F."/>
            <person name="Chertkov O."/>
            <person name="Brettin T."/>
            <person name="Han C."/>
            <person name="Detter J.C."/>
            <person name="Kuske C."/>
            <person name="Bruce D."/>
            <person name="Goodwin L."/>
            <person name="Ovchinikova G."/>
            <person name="Pati A."/>
            <person name="Mikhailova N."/>
            <person name="Chen A."/>
            <person name="Palaniappan K."/>
            <person name="Land M."/>
            <person name="Hauser L."/>
            <person name="Chang Y.J."/>
            <person name="Jeffries C.D."/>
            <person name="Chain P."/>
            <person name="Rohde M."/>
            <person name="Goker M."/>
            <person name="Bristow J."/>
            <person name="Eisen J.A."/>
            <person name="Markowitz V."/>
            <person name="Hugenholtz P."/>
            <person name="Kyrpides N.C."/>
            <person name="Klenk H.P."/>
            <person name="Lapidus A."/>
        </authorList>
    </citation>
    <scope>NUCLEOTIDE SEQUENCE [LARGE SCALE GENOMIC DNA]</scope>
    <source>
        <strain evidence="4">ATCC 27377 / DSM 6068 / ICPB 4128</strain>
    </source>
</reference>
<feature type="coiled-coil region" evidence="1">
    <location>
        <begin position="219"/>
        <end position="278"/>
    </location>
</feature>
<keyword evidence="2" id="KW-0812">Transmembrane</keyword>
<evidence type="ECO:0000256" key="1">
    <source>
        <dbReference type="SAM" id="Coils"/>
    </source>
</evidence>
<evidence type="ECO:0000313" key="3">
    <source>
        <dbReference type="EMBL" id="ADB17423.1"/>
    </source>
</evidence>
<keyword evidence="2" id="KW-0472">Membrane</keyword>
<name>D2R7J7_PIRSD</name>
<keyword evidence="2" id="KW-1133">Transmembrane helix</keyword>
<dbReference type="OrthoDB" id="9760528at2"/>
<evidence type="ECO:0000256" key="2">
    <source>
        <dbReference type="SAM" id="Phobius"/>
    </source>
</evidence>
<dbReference type="eggNOG" id="COG1566">
    <property type="taxonomic scope" value="Bacteria"/>
</dbReference>
<proteinExistence type="predicted"/>
<accession>D2R7J7</accession>
<keyword evidence="1" id="KW-0175">Coiled coil</keyword>
<dbReference type="PANTHER" id="PTHR30386">
    <property type="entry name" value="MEMBRANE FUSION SUBUNIT OF EMRAB-TOLC MULTIDRUG EFFLUX PUMP"/>
    <property type="match status" value="1"/>
</dbReference>
<sequence>MSATTTMPTAVENVSERNATAKARTWQSQMLVRPSIGVRVLAFGLFLALFVMIVGMLYLPWQQTSRGAGRVVAYDPTERPQTIEAPIYGRVAKWGEGIYEGASVTKGQLILEIADNDPERALRLEQQVEATKQKLAFATDKVQSYFSQIEEYRASRTLIEESYAQLIAVAEQKIAASKSDLAAAKASEWQLEIDFQRQDTLAKEGIVGGIKGQEAKAKYEQAVAKRQASESYVEAAERERESKLAEGKAKVREAVTKVQEAQAKHQAAQGEEALARKELAEIQGKLAQFGQRTVVAPRDGILLRIYVADNTQMLKEGDPLFMIVPETTEQAVELWVNGNDIPLIELGREVRLQFEGWPAVQFAGWPSVAVGTFSGEVVAIDATDDGKGNFRVLVQPRPNQPWPSKQFLRQGARANGWVMLNEVRLGYEVWRQLNGFPPVIAMEEPKSDSKEKTKVKLPK</sequence>
<dbReference type="InterPro" id="IPR050739">
    <property type="entry name" value="MFP"/>
</dbReference>
<dbReference type="Proteomes" id="UP000001887">
    <property type="component" value="Chromosome"/>
</dbReference>
<keyword evidence="4" id="KW-1185">Reference proteome</keyword>
<feature type="transmembrane region" description="Helical" evidence="2">
    <location>
        <begin position="40"/>
        <end position="61"/>
    </location>
</feature>
<organism evidence="3 4">
    <name type="scientific">Pirellula staleyi (strain ATCC 27377 / DSM 6068 / ICPB 4128)</name>
    <name type="common">Pirella staleyi</name>
    <dbReference type="NCBI Taxonomy" id="530564"/>
    <lineage>
        <taxon>Bacteria</taxon>
        <taxon>Pseudomonadati</taxon>
        <taxon>Planctomycetota</taxon>
        <taxon>Planctomycetia</taxon>
        <taxon>Pirellulales</taxon>
        <taxon>Pirellulaceae</taxon>
        <taxon>Pirellula</taxon>
    </lineage>
</organism>
<dbReference type="STRING" id="530564.Psta_2757"/>